<accession>M3D392</accession>
<dbReference type="RefSeq" id="WP_005486757.1">
    <property type="nucleotide sequence ID" value="NZ_KB405098.1"/>
</dbReference>
<reference evidence="3" key="1">
    <citation type="journal article" date="2013" name="Genome Announc.">
        <title>Draft Genome Sequence of Streptomyces bottropensis ATCC 25435, a Bottromycin-Producing Actinomycete.</title>
        <authorList>
            <person name="Zhang H."/>
            <person name="Zhou W."/>
            <person name="Zhuang Y."/>
            <person name="Liang X."/>
            <person name="Liu T."/>
        </authorList>
    </citation>
    <scope>NUCLEOTIDE SEQUENCE [LARGE SCALE GENOMIC DNA]</scope>
    <source>
        <strain evidence="3">ATCC 25435</strain>
    </source>
</reference>
<dbReference type="PRINTS" id="PR00412">
    <property type="entry name" value="EPOXHYDRLASE"/>
</dbReference>
<name>M3D392_9ACTN</name>
<keyword evidence="2" id="KW-0378">Hydrolase</keyword>
<dbReference type="InterPro" id="IPR000073">
    <property type="entry name" value="AB_hydrolase_1"/>
</dbReference>
<dbReference type="GO" id="GO:0016787">
    <property type="term" value="F:hydrolase activity"/>
    <property type="evidence" value="ECO:0007669"/>
    <property type="project" value="UniProtKB-KW"/>
</dbReference>
<evidence type="ECO:0000313" key="3">
    <source>
        <dbReference type="Proteomes" id="UP000030760"/>
    </source>
</evidence>
<evidence type="ECO:0000259" key="1">
    <source>
        <dbReference type="Pfam" id="PF00561"/>
    </source>
</evidence>
<evidence type="ECO:0000313" key="2">
    <source>
        <dbReference type="EMBL" id="EMF50592.1"/>
    </source>
</evidence>
<feature type="domain" description="AB hydrolase-1" evidence="1">
    <location>
        <begin position="28"/>
        <end position="259"/>
    </location>
</feature>
<dbReference type="PRINTS" id="PR00111">
    <property type="entry name" value="ABHYDROLASE"/>
</dbReference>
<dbReference type="InterPro" id="IPR029058">
    <property type="entry name" value="AB_hydrolase_fold"/>
</dbReference>
<dbReference type="PANTHER" id="PTHR43194">
    <property type="entry name" value="HYDROLASE ALPHA/BETA FOLD FAMILY"/>
    <property type="match status" value="1"/>
</dbReference>
<dbReference type="Gene3D" id="3.40.50.1820">
    <property type="entry name" value="alpha/beta hydrolase"/>
    <property type="match status" value="1"/>
</dbReference>
<dbReference type="EMBL" id="KB405098">
    <property type="protein sequence ID" value="EMF50592.1"/>
    <property type="molecule type" value="Genomic_DNA"/>
</dbReference>
<dbReference type="SUPFAM" id="SSF53474">
    <property type="entry name" value="alpha/beta-Hydrolases"/>
    <property type="match status" value="1"/>
</dbReference>
<dbReference type="InterPro" id="IPR050228">
    <property type="entry name" value="Carboxylesterase_BioH"/>
</dbReference>
<gene>
    <name evidence="2" type="ORF">SBD_8156</name>
</gene>
<dbReference type="InterPro" id="IPR000639">
    <property type="entry name" value="Epox_hydrolase-like"/>
</dbReference>
<dbReference type="PANTHER" id="PTHR43194:SF2">
    <property type="entry name" value="PEROXISOMAL MEMBRANE PROTEIN LPX1"/>
    <property type="match status" value="1"/>
</dbReference>
<organism evidence="2 3">
    <name type="scientific">Streptomyces bottropensis ATCC 25435</name>
    <dbReference type="NCBI Taxonomy" id="1054862"/>
    <lineage>
        <taxon>Bacteria</taxon>
        <taxon>Bacillati</taxon>
        <taxon>Actinomycetota</taxon>
        <taxon>Actinomycetes</taxon>
        <taxon>Kitasatosporales</taxon>
        <taxon>Streptomycetaceae</taxon>
        <taxon>Streptomyces</taxon>
    </lineage>
</organism>
<protein>
    <submittedName>
        <fullName evidence="2">Hydrolase</fullName>
    </submittedName>
</protein>
<dbReference type="GeneID" id="96270520"/>
<dbReference type="Pfam" id="PF00561">
    <property type="entry name" value="Abhydrolase_1"/>
    <property type="match status" value="1"/>
</dbReference>
<dbReference type="AlphaFoldDB" id="M3D392"/>
<dbReference type="Proteomes" id="UP000030760">
    <property type="component" value="Unassembled WGS sequence"/>
</dbReference>
<sequence length="291" mass="31039">MTETSQVTLRTFASDDGPLAYQDVGSGPPLVLLHGGFTDHRMWHDLVPALAAGHRVIAPDARGHGASANASGPFRFTDDLAALLRHLDTGPAILVGLSMGGGTAVDTALEHPGLVRALVVSGVGTSEPELTDPWTKDSTARYYGALMSGDIERWLDIVGETVAGPHRAVDDVDPEIVRRVREMSRATAAKHTLGETDWHVPVTDTWARAATIAVPVLALNGALDAPDLIAMAERLTRTVAGGGRAVSIEGAAHYPNMEQPEAFTDRLLDWLSTLDDRSGQSDRNDRSDRTC</sequence>
<proteinExistence type="predicted"/>